<dbReference type="Proteomes" id="UP000192656">
    <property type="component" value="Unassembled WGS sequence"/>
</dbReference>
<dbReference type="STRING" id="937218.SAMN06297251_105150"/>
<feature type="transmembrane region" description="Helical" evidence="1">
    <location>
        <begin position="12"/>
        <end position="39"/>
    </location>
</feature>
<sequence>MPFPLPIDLVGWLSFAAACLTLLFGLIALFAPRIIFAVLRLQPRQSYPQAIGEARSTLAGFWLGVGLVGIFLFDQPFVQFCLGAGWLMSAFGRLVSILSDQGANLANWLFFLLMLALAGAALLPAFGLIG</sequence>
<organism evidence="2 3">
    <name type="scientific">Fulvimarina manganoxydans</name>
    <dbReference type="NCBI Taxonomy" id="937218"/>
    <lineage>
        <taxon>Bacteria</taxon>
        <taxon>Pseudomonadati</taxon>
        <taxon>Pseudomonadota</taxon>
        <taxon>Alphaproteobacteria</taxon>
        <taxon>Hyphomicrobiales</taxon>
        <taxon>Aurantimonadaceae</taxon>
        <taxon>Fulvimarina</taxon>
    </lineage>
</organism>
<keyword evidence="1" id="KW-0812">Transmembrane</keyword>
<keyword evidence="1" id="KW-0472">Membrane</keyword>
<evidence type="ECO:0008006" key="4">
    <source>
        <dbReference type="Google" id="ProtNLM"/>
    </source>
</evidence>
<evidence type="ECO:0000313" key="3">
    <source>
        <dbReference type="Proteomes" id="UP000192656"/>
    </source>
</evidence>
<protein>
    <recommendedName>
        <fullName evidence="4">DUF4345 domain-containing protein</fullName>
    </recommendedName>
</protein>
<gene>
    <name evidence="2" type="ORF">SAMN06297251_105150</name>
</gene>
<feature type="transmembrane region" description="Helical" evidence="1">
    <location>
        <begin position="60"/>
        <end position="88"/>
    </location>
</feature>
<dbReference type="AlphaFoldDB" id="A0A1W2AX64"/>
<evidence type="ECO:0000313" key="2">
    <source>
        <dbReference type="EMBL" id="SMC65337.1"/>
    </source>
</evidence>
<dbReference type="OrthoDB" id="9808658at2"/>
<dbReference type="EMBL" id="FWXR01000005">
    <property type="protein sequence ID" value="SMC65337.1"/>
    <property type="molecule type" value="Genomic_DNA"/>
</dbReference>
<accession>A0A1W2AX64</accession>
<name>A0A1W2AX64_9HYPH</name>
<reference evidence="2 3" key="1">
    <citation type="submission" date="2017-04" db="EMBL/GenBank/DDBJ databases">
        <authorList>
            <person name="Afonso C.L."/>
            <person name="Miller P.J."/>
            <person name="Scott M.A."/>
            <person name="Spackman E."/>
            <person name="Goraichik I."/>
            <person name="Dimitrov K.M."/>
            <person name="Suarez D.L."/>
            <person name="Swayne D.E."/>
        </authorList>
    </citation>
    <scope>NUCLEOTIDE SEQUENCE [LARGE SCALE GENOMIC DNA]</scope>
    <source>
        <strain evidence="2 3">CGMCC 1.10972</strain>
    </source>
</reference>
<proteinExistence type="predicted"/>
<feature type="transmembrane region" description="Helical" evidence="1">
    <location>
        <begin position="108"/>
        <end position="129"/>
    </location>
</feature>
<evidence type="ECO:0000256" key="1">
    <source>
        <dbReference type="SAM" id="Phobius"/>
    </source>
</evidence>
<dbReference type="RefSeq" id="WP_084409575.1">
    <property type="nucleotide sequence ID" value="NZ_FWXR01000005.1"/>
</dbReference>
<keyword evidence="3" id="KW-1185">Reference proteome</keyword>
<keyword evidence="1" id="KW-1133">Transmembrane helix</keyword>